<sequence>DNALITLVALNVPSVRKALWVHIETSIKELEVTEYVRIPEKHVSIYQCQEGHLYNTEVLDFDEGEISYNMKRENKAYSFRDQVAEMQLRRELAEKKRKEGKLTAAQKQVMEKELAKEKEIRDEMRQMYGLAEPKLDEARAMVAADHQGAFARPELLFNFCIPLTRSHLVSKNAAQLFLAYRDIAFPHTEDYLETFRCFLL</sequence>
<dbReference type="EMBL" id="KN764979">
    <property type="protein sequence ID" value="KIH47866.1"/>
    <property type="molecule type" value="Genomic_DNA"/>
</dbReference>
<evidence type="ECO:0000313" key="3">
    <source>
        <dbReference type="Proteomes" id="UP000054047"/>
    </source>
</evidence>
<evidence type="ECO:0000256" key="1">
    <source>
        <dbReference type="SAM" id="Coils"/>
    </source>
</evidence>
<proteinExistence type="predicted"/>
<feature type="non-terminal residue" evidence="2">
    <location>
        <position position="1"/>
    </location>
</feature>
<dbReference type="AlphaFoldDB" id="A0A0C2FSL2"/>
<feature type="coiled-coil region" evidence="1">
    <location>
        <begin position="88"/>
        <end position="127"/>
    </location>
</feature>
<dbReference type="Proteomes" id="UP000054047">
    <property type="component" value="Unassembled WGS sequence"/>
</dbReference>
<evidence type="ECO:0000313" key="2">
    <source>
        <dbReference type="EMBL" id="KIH47866.1"/>
    </source>
</evidence>
<keyword evidence="1" id="KW-0175">Coiled coil</keyword>
<organism evidence="2 3">
    <name type="scientific">Ancylostoma duodenale</name>
    <dbReference type="NCBI Taxonomy" id="51022"/>
    <lineage>
        <taxon>Eukaryota</taxon>
        <taxon>Metazoa</taxon>
        <taxon>Ecdysozoa</taxon>
        <taxon>Nematoda</taxon>
        <taxon>Chromadorea</taxon>
        <taxon>Rhabditida</taxon>
        <taxon>Rhabditina</taxon>
        <taxon>Rhabditomorpha</taxon>
        <taxon>Strongyloidea</taxon>
        <taxon>Ancylostomatidae</taxon>
        <taxon>Ancylostomatinae</taxon>
        <taxon>Ancylostoma</taxon>
    </lineage>
</organism>
<dbReference type="OrthoDB" id="5148094at2759"/>
<protein>
    <submittedName>
        <fullName evidence="2">Uncharacterized protein</fullName>
    </submittedName>
</protein>
<accession>A0A0C2FSL2</accession>
<gene>
    <name evidence="2" type="ORF">ANCDUO_22069</name>
</gene>
<name>A0A0C2FSL2_9BILA</name>
<keyword evidence="3" id="KW-1185">Reference proteome</keyword>
<reference evidence="2 3" key="1">
    <citation type="submission" date="2013-12" db="EMBL/GenBank/DDBJ databases">
        <title>Draft genome of the parsitic nematode Ancylostoma duodenale.</title>
        <authorList>
            <person name="Mitreva M."/>
        </authorList>
    </citation>
    <scope>NUCLEOTIDE SEQUENCE [LARGE SCALE GENOMIC DNA]</scope>
    <source>
        <strain evidence="2 3">Zhejiang</strain>
    </source>
</reference>